<evidence type="ECO:0000313" key="1">
    <source>
        <dbReference type="EMBL" id="AMJ80726.1"/>
    </source>
</evidence>
<keyword evidence="1" id="KW-0614">Plasmid</keyword>
<geneLocation type="plasmid" evidence="1 2">
    <name>pAMEDUM8_300</name>
</geneLocation>
<dbReference type="InterPro" id="IPR022280">
    <property type="entry name" value="PRTRC_protein-B"/>
</dbReference>
<sequence>MLTAVASHVKLEKERSQPKPELAIVLYGRGQSVSEYATIHNVSNNRLGLGRLTDIRNVRSTITKRANKVSKAAEQESVKSLQMIPGNVLINHSKLVVWHTPAKRQSMWFSKSGEKAFNVKWPSLVWAVSSKGLYVFAKATDARPNEATRLYHAPLMNINTSGFLCQGGAQLPDERSLDTLSQIESTLTDSYFTHLNVNFNNDKRQHYSDDKNHMAFWREKEKSGSSVRAKEMKFAMPMAQFIETLTRGL</sequence>
<dbReference type="EMBL" id="CP013929">
    <property type="protein sequence ID" value="AMJ80726.1"/>
    <property type="molecule type" value="Genomic_DNA"/>
</dbReference>
<evidence type="ECO:0000313" key="2">
    <source>
        <dbReference type="Proteomes" id="UP000061468"/>
    </source>
</evidence>
<dbReference type="InterPro" id="IPR032787">
    <property type="entry name" value="Prok-E2_D"/>
</dbReference>
<proteinExistence type="predicted"/>
<dbReference type="GeneID" id="56269164"/>
<reference evidence="1 2" key="1">
    <citation type="submission" date="2015-12" db="EMBL/GenBank/DDBJ databases">
        <title>Intraspecies pangenome expansion in the marine bacterium Alteromonas.</title>
        <authorList>
            <person name="Lopez-Perez M."/>
            <person name="Rodriguez-Valera F."/>
        </authorList>
    </citation>
    <scope>NUCLEOTIDE SEQUENCE [LARGE SCALE GENOMIC DNA]</scope>
    <source>
        <strain evidence="1 2">UM8</strain>
        <plasmid evidence="1 2">pAMEDUM8_300</plasmid>
    </source>
</reference>
<evidence type="ECO:0008006" key="3">
    <source>
        <dbReference type="Google" id="ProtNLM"/>
    </source>
</evidence>
<name>A0AAC8XP88_9ALTE</name>
<dbReference type="AlphaFoldDB" id="A0AAC8XP88"/>
<dbReference type="RefSeq" id="WP_015068542.1">
    <property type="nucleotide sequence ID" value="NZ_CAKMLI010000020.1"/>
</dbReference>
<protein>
    <recommendedName>
        <fullName evidence="3">PRTRC system protein B</fullName>
    </recommendedName>
</protein>
<dbReference type="Pfam" id="PF14460">
    <property type="entry name" value="Prok-E2_D"/>
    <property type="match status" value="1"/>
</dbReference>
<accession>A0AAC8XP88</accession>
<gene>
    <name evidence="1" type="ORF">AV942_20290</name>
</gene>
<dbReference type="Proteomes" id="UP000061468">
    <property type="component" value="Plasmid pAMEDUM8_300"/>
</dbReference>
<dbReference type="NCBIfam" id="TIGR03737">
    <property type="entry name" value="PRTRC_B"/>
    <property type="match status" value="1"/>
</dbReference>
<organism evidence="1 2">
    <name type="scientific">Alteromonas mediterranea</name>
    <dbReference type="NCBI Taxonomy" id="314275"/>
    <lineage>
        <taxon>Bacteria</taxon>
        <taxon>Pseudomonadati</taxon>
        <taxon>Pseudomonadota</taxon>
        <taxon>Gammaproteobacteria</taxon>
        <taxon>Alteromonadales</taxon>
        <taxon>Alteromonadaceae</taxon>
        <taxon>Alteromonas/Salinimonas group</taxon>
        <taxon>Alteromonas</taxon>
    </lineage>
</organism>